<keyword evidence="1" id="KW-1133">Transmembrane helix</keyword>
<reference evidence="3" key="1">
    <citation type="journal article" date="2009" name="Genome Res.">
        <title>Comparative genomic analyses of the human fungal pathogens Coccidioides and their relatives.</title>
        <authorList>
            <person name="Sharpton T.J."/>
            <person name="Stajich J.E."/>
            <person name="Rounsley S.D."/>
            <person name="Gardner M.J."/>
            <person name="Wortman J.R."/>
            <person name="Jordar V.S."/>
            <person name="Maiti R."/>
            <person name="Kodira C.D."/>
            <person name="Neafsey D.E."/>
            <person name="Zeng Q."/>
            <person name="Hung C.-Y."/>
            <person name="McMahan C."/>
            <person name="Muszewska A."/>
            <person name="Grynberg M."/>
            <person name="Mandel M.A."/>
            <person name="Kellner E.M."/>
            <person name="Barker B.M."/>
            <person name="Galgiani J.N."/>
            <person name="Orbach M.J."/>
            <person name="Kirkland T.N."/>
            <person name="Cole G.T."/>
            <person name="Henn M.R."/>
            <person name="Birren B.W."/>
            <person name="Taylor J.W."/>
        </authorList>
    </citation>
    <scope>NUCLEOTIDE SEQUENCE [LARGE SCALE GENOMIC DNA]</scope>
    <source>
        <strain evidence="3">UAMH 1704</strain>
    </source>
</reference>
<sequence>MGDTSSHASHPSSSLIPAVKIGALSGTAGLLYGATSGVLKLNRHPVIHSISHGIHWFAFGTSFWWVRSNILRIQFQESPTSNQRAYASAVAGGLSGGAVTWSIHRRFVPGMVAFSLLGYVGQLSYNMVDGWHTQRVTQPKTPLVERIVESKWIPIKSLSDEKYKELLNEKLLGVEVEIALIDDRIKELRES</sequence>
<dbReference type="EMBL" id="CH476617">
    <property type="protein sequence ID" value="EEP79978.1"/>
    <property type="molecule type" value="Genomic_DNA"/>
</dbReference>
<evidence type="ECO:0000313" key="2">
    <source>
        <dbReference type="EMBL" id="EEP79978.1"/>
    </source>
</evidence>
<keyword evidence="1" id="KW-0472">Membrane</keyword>
<keyword evidence="3" id="KW-1185">Reference proteome</keyword>
<dbReference type="InParanoid" id="C4JUL7"/>
<dbReference type="KEGG" id="ure:UREG_04820"/>
<dbReference type="PANTHER" id="PTHR41390:SF1">
    <property type="entry name" value="NADH-UBIQUINONE OXIDOREDUCTASE 213 KDA SUBUNIT"/>
    <property type="match status" value="1"/>
</dbReference>
<accession>C4JUL7</accession>
<dbReference type="eggNOG" id="ENOG502S5WH">
    <property type="taxonomic scope" value="Eukaryota"/>
</dbReference>
<dbReference type="PANTHER" id="PTHR41390">
    <property type="entry name" value="CHROMOSOME 7, WHOLE GENOME SHOTGUN SEQUENCE"/>
    <property type="match status" value="1"/>
</dbReference>
<dbReference type="VEuPathDB" id="FungiDB:UREG_04820"/>
<dbReference type="AlphaFoldDB" id="C4JUL7"/>
<feature type="transmembrane region" description="Helical" evidence="1">
    <location>
        <begin position="46"/>
        <end position="65"/>
    </location>
</feature>
<gene>
    <name evidence="2" type="ORF">UREG_04820</name>
</gene>
<keyword evidence="1" id="KW-0812">Transmembrane</keyword>
<dbReference type="OMA" id="SFWWLRS"/>
<dbReference type="RefSeq" id="XP_002584131.1">
    <property type="nucleotide sequence ID" value="XM_002584085.1"/>
</dbReference>
<evidence type="ECO:0000256" key="1">
    <source>
        <dbReference type="SAM" id="Phobius"/>
    </source>
</evidence>
<feature type="transmembrane region" description="Helical" evidence="1">
    <location>
        <begin position="15"/>
        <end position="34"/>
    </location>
</feature>
<proteinExistence type="predicted"/>
<dbReference type="STRING" id="336963.C4JUL7"/>
<dbReference type="GeneID" id="8440157"/>
<dbReference type="OrthoDB" id="432685at2759"/>
<dbReference type="HOGENOM" id="CLU_094649_1_0_1"/>
<protein>
    <submittedName>
        <fullName evidence="2">Uncharacterized protein</fullName>
    </submittedName>
</protein>
<organism evidence="2 3">
    <name type="scientific">Uncinocarpus reesii (strain UAMH 1704)</name>
    <dbReference type="NCBI Taxonomy" id="336963"/>
    <lineage>
        <taxon>Eukaryota</taxon>
        <taxon>Fungi</taxon>
        <taxon>Dikarya</taxon>
        <taxon>Ascomycota</taxon>
        <taxon>Pezizomycotina</taxon>
        <taxon>Eurotiomycetes</taxon>
        <taxon>Eurotiomycetidae</taxon>
        <taxon>Onygenales</taxon>
        <taxon>Onygenaceae</taxon>
        <taxon>Uncinocarpus</taxon>
    </lineage>
</organism>
<dbReference type="Proteomes" id="UP000002058">
    <property type="component" value="Unassembled WGS sequence"/>
</dbReference>
<evidence type="ECO:0000313" key="3">
    <source>
        <dbReference type="Proteomes" id="UP000002058"/>
    </source>
</evidence>
<name>C4JUL7_UNCRE</name>